<organism evidence="3 4">
    <name type="scientific">Splendidivirga corallicola</name>
    <dbReference type="NCBI Taxonomy" id="3051826"/>
    <lineage>
        <taxon>Bacteria</taxon>
        <taxon>Pseudomonadati</taxon>
        <taxon>Bacteroidota</taxon>
        <taxon>Cytophagia</taxon>
        <taxon>Cytophagales</taxon>
        <taxon>Splendidivirgaceae</taxon>
        <taxon>Splendidivirga</taxon>
    </lineage>
</organism>
<keyword evidence="4" id="KW-1185">Reference proteome</keyword>
<protein>
    <submittedName>
        <fullName evidence="3">Uncharacterized protein</fullName>
    </submittedName>
</protein>
<keyword evidence="2" id="KW-0472">Membrane</keyword>
<proteinExistence type="predicted"/>
<dbReference type="RefSeq" id="WP_346749874.1">
    <property type="nucleotide sequence ID" value="NZ_JAUJEA010000001.1"/>
</dbReference>
<feature type="coiled-coil region" evidence="1">
    <location>
        <begin position="87"/>
        <end position="135"/>
    </location>
</feature>
<comment type="caution">
    <text evidence="3">The sequence shown here is derived from an EMBL/GenBank/DDBJ whole genome shotgun (WGS) entry which is preliminary data.</text>
</comment>
<gene>
    <name evidence="3" type="ORF">QQ008_00670</name>
</gene>
<dbReference type="EMBL" id="JAUJEA010000001">
    <property type="protein sequence ID" value="MDN5199842.1"/>
    <property type="molecule type" value="Genomic_DNA"/>
</dbReference>
<sequence length="172" mass="19884">MRLSLSILLILCAVLNVAAMQERELDQLLDERDELYEKYKVYKNKKSSFWGTQSKKDLRRIVETLKEIIAKDTEIVMAIRSENAQSNQSLKSEGKNAALKIAELEEEVRARINVAANKQKEVYDLNDELKFAKKQKFGAHVTITILIILLAASIFYSYNLRKKLKGYNFHKT</sequence>
<keyword evidence="2" id="KW-1133">Transmembrane helix</keyword>
<evidence type="ECO:0000256" key="2">
    <source>
        <dbReference type="SAM" id="Phobius"/>
    </source>
</evidence>
<keyword evidence="1" id="KW-0175">Coiled coil</keyword>
<reference evidence="3" key="1">
    <citation type="submission" date="2023-06" db="EMBL/GenBank/DDBJ databases">
        <title>Genomic of Parafulvivirga corallium.</title>
        <authorList>
            <person name="Wang G."/>
        </authorList>
    </citation>
    <scope>NUCLEOTIDE SEQUENCE</scope>
    <source>
        <strain evidence="3">BMA10</strain>
    </source>
</reference>
<feature type="coiled-coil region" evidence="1">
    <location>
        <begin position="18"/>
        <end position="45"/>
    </location>
</feature>
<evidence type="ECO:0000313" key="4">
    <source>
        <dbReference type="Proteomes" id="UP001172082"/>
    </source>
</evidence>
<evidence type="ECO:0000313" key="3">
    <source>
        <dbReference type="EMBL" id="MDN5199842.1"/>
    </source>
</evidence>
<name>A0ABT8KGL3_9BACT</name>
<keyword evidence="2" id="KW-0812">Transmembrane</keyword>
<feature type="transmembrane region" description="Helical" evidence="2">
    <location>
        <begin position="137"/>
        <end position="158"/>
    </location>
</feature>
<accession>A0ABT8KGL3</accession>
<evidence type="ECO:0000256" key="1">
    <source>
        <dbReference type="SAM" id="Coils"/>
    </source>
</evidence>
<dbReference type="Proteomes" id="UP001172082">
    <property type="component" value="Unassembled WGS sequence"/>
</dbReference>